<gene>
    <name evidence="1" type="ORF">ACFSCY_25105</name>
</gene>
<evidence type="ECO:0000313" key="1">
    <source>
        <dbReference type="EMBL" id="MFD1532705.1"/>
    </source>
</evidence>
<name>A0ABW4FQ25_9PSEU</name>
<proteinExistence type="predicted"/>
<dbReference type="RefSeq" id="WP_343978348.1">
    <property type="nucleotide sequence ID" value="NZ_BAAAJG010000010.1"/>
</dbReference>
<accession>A0ABW4FQ25</accession>
<comment type="caution">
    <text evidence="1">The sequence shown here is derived from an EMBL/GenBank/DDBJ whole genome shotgun (WGS) entry which is preliminary data.</text>
</comment>
<organism evidence="1 2">
    <name type="scientific">Pseudonocardia aurantiaca</name>
    <dbReference type="NCBI Taxonomy" id="75290"/>
    <lineage>
        <taxon>Bacteria</taxon>
        <taxon>Bacillati</taxon>
        <taxon>Actinomycetota</taxon>
        <taxon>Actinomycetes</taxon>
        <taxon>Pseudonocardiales</taxon>
        <taxon>Pseudonocardiaceae</taxon>
        <taxon>Pseudonocardia</taxon>
    </lineage>
</organism>
<evidence type="ECO:0000313" key="2">
    <source>
        <dbReference type="Proteomes" id="UP001597145"/>
    </source>
</evidence>
<sequence>MRIRVLYLDDDRSRVTSRIADREQRWDVEGRGSTQARTEDVLFSAPLTAIQPFQPCPPVATAG</sequence>
<keyword evidence="2" id="KW-1185">Reference proteome</keyword>
<dbReference type="EMBL" id="JBHUCP010000019">
    <property type="protein sequence ID" value="MFD1532705.1"/>
    <property type="molecule type" value="Genomic_DNA"/>
</dbReference>
<protein>
    <submittedName>
        <fullName evidence="1">Uncharacterized protein</fullName>
    </submittedName>
</protein>
<dbReference type="Proteomes" id="UP001597145">
    <property type="component" value="Unassembled WGS sequence"/>
</dbReference>
<reference evidence="2" key="1">
    <citation type="journal article" date="2019" name="Int. J. Syst. Evol. Microbiol.">
        <title>The Global Catalogue of Microorganisms (GCM) 10K type strain sequencing project: providing services to taxonomists for standard genome sequencing and annotation.</title>
        <authorList>
            <consortium name="The Broad Institute Genomics Platform"/>
            <consortium name="The Broad Institute Genome Sequencing Center for Infectious Disease"/>
            <person name="Wu L."/>
            <person name="Ma J."/>
        </authorList>
    </citation>
    <scope>NUCLEOTIDE SEQUENCE [LARGE SCALE GENOMIC DNA]</scope>
    <source>
        <strain evidence="2">JCM 12165</strain>
    </source>
</reference>